<organism evidence="6 7">
    <name type="scientific">Thermostaphylospora chromogena</name>
    <dbReference type="NCBI Taxonomy" id="35622"/>
    <lineage>
        <taxon>Bacteria</taxon>
        <taxon>Bacillati</taxon>
        <taxon>Actinomycetota</taxon>
        <taxon>Actinomycetes</taxon>
        <taxon>Streptosporangiales</taxon>
        <taxon>Thermomonosporaceae</taxon>
        <taxon>Thermostaphylospora</taxon>
    </lineage>
</organism>
<keyword evidence="7" id="KW-1185">Reference proteome</keyword>
<dbReference type="InterPro" id="IPR028082">
    <property type="entry name" value="Peripla_BP_I"/>
</dbReference>
<dbReference type="PANTHER" id="PTHR30146">
    <property type="entry name" value="LACI-RELATED TRANSCRIPTIONAL REPRESSOR"/>
    <property type="match status" value="1"/>
</dbReference>
<dbReference type="PANTHER" id="PTHR30146:SF109">
    <property type="entry name" value="HTH-TYPE TRANSCRIPTIONAL REGULATOR GALS"/>
    <property type="match status" value="1"/>
</dbReference>
<dbReference type="EMBL" id="FNKK01000002">
    <property type="protein sequence ID" value="SDQ96366.1"/>
    <property type="molecule type" value="Genomic_DNA"/>
</dbReference>
<evidence type="ECO:0000259" key="5">
    <source>
        <dbReference type="PROSITE" id="PS50932"/>
    </source>
</evidence>
<sequence>MSGEERRRARKAATGGRPTHGPITLEDVAREAGVSRTSASRVMLGQGKVTDETRRKVWAAAERLGYVTNVIARELASGGSSTVGLLLRDAANPAYGLLFTRLQKAAHEADLTLVTLTVSDDDRGRKQVSSLHRLMGMRVAGLVVATGGVTSEQLEPFRRRIPIIRSGRPETTAAIHAVSYDEEDAARRLATHVASHGHRDVAVLVTAEPVSYPEYVRGATMAAVLAEHGVRVRPVEVSGPLDGVEQVISWAARGEITAIMCPTDTRQLHVLRAAAAAGLDVPGDVSVSGCDGVLPGADLLGLTTYRIPVEEVAQRTIRNIIRLVGDSPPDGVLQERVPGTLVPGRTVGPPPRR</sequence>
<dbReference type="AlphaFoldDB" id="A0A1H1F7G6"/>
<dbReference type="SMART" id="SM00354">
    <property type="entry name" value="HTH_LACI"/>
    <property type="match status" value="1"/>
</dbReference>
<feature type="region of interest" description="Disordered" evidence="4">
    <location>
        <begin position="1"/>
        <end position="23"/>
    </location>
</feature>
<proteinExistence type="predicted"/>
<name>A0A1H1F7G6_9ACTN</name>
<dbReference type="Pfam" id="PF00356">
    <property type="entry name" value="LacI"/>
    <property type="match status" value="1"/>
</dbReference>
<evidence type="ECO:0000256" key="2">
    <source>
        <dbReference type="ARBA" id="ARBA00023125"/>
    </source>
</evidence>
<feature type="region of interest" description="Disordered" evidence="4">
    <location>
        <begin position="331"/>
        <end position="353"/>
    </location>
</feature>
<gene>
    <name evidence="6" type="ORF">SAMN04489764_2807</name>
</gene>
<evidence type="ECO:0000313" key="6">
    <source>
        <dbReference type="EMBL" id="SDQ96366.1"/>
    </source>
</evidence>
<dbReference type="GO" id="GO:0003700">
    <property type="term" value="F:DNA-binding transcription factor activity"/>
    <property type="evidence" value="ECO:0007669"/>
    <property type="project" value="TreeGrafter"/>
</dbReference>
<dbReference type="InterPro" id="IPR046335">
    <property type="entry name" value="LacI/GalR-like_sensor"/>
</dbReference>
<dbReference type="CDD" id="cd01392">
    <property type="entry name" value="HTH_LacI"/>
    <property type="match status" value="1"/>
</dbReference>
<evidence type="ECO:0000256" key="4">
    <source>
        <dbReference type="SAM" id="MobiDB-lite"/>
    </source>
</evidence>
<dbReference type="SUPFAM" id="SSF47413">
    <property type="entry name" value="lambda repressor-like DNA-binding domains"/>
    <property type="match status" value="1"/>
</dbReference>
<dbReference type="SUPFAM" id="SSF53822">
    <property type="entry name" value="Periplasmic binding protein-like I"/>
    <property type="match status" value="1"/>
</dbReference>
<dbReference type="STRING" id="35622.SAMN04489764_2807"/>
<dbReference type="GO" id="GO:0000976">
    <property type="term" value="F:transcription cis-regulatory region binding"/>
    <property type="evidence" value="ECO:0007669"/>
    <property type="project" value="TreeGrafter"/>
</dbReference>
<keyword evidence="2 6" id="KW-0238">DNA-binding</keyword>
<evidence type="ECO:0000256" key="3">
    <source>
        <dbReference type="ARBA" id="ARBA00023163"/>
    </source>
</evidence>
<dbReference type="CDD" id="cd06267">
    <property type="entry name" value="PBP1_LacI_sugar_binding-like"/>
    <property type="match status" value="1"/>
</dbReference>
<dbReference type="Proteomes" id="UP000217103">
    <property type="component" value="Unassembled WGS sequence"/>
</dbReference>
<dbReference type="Gene3D" id="1.10.260.40">
    <property type="entry name" value="lambda repressor-like DNA-binding domains"/>
    <property type="match status" value="1"/>
</dbReference>
<evidence type="ECO:0000313" key="7">
    <source>
        <dbReference type="Proteomes" id="UP000217103"/>
    </source>
</evidence>
<feature type="compositionally biased region" description="Low complexity" evidence="4">
    <location>
        <begin position="337"/>
        <end position="347"/>
    </location>
</feature>
<keyword evidence="3" id="KW-0804">Transcription</keyword>
<dbReference type="PROSITE" id="PS00356">
    <property type="entry name" value="HTH_LACI_1"/>
    <property type="match status" value="1"/>
</dbReference>
<keyword evidence="1" id="KW-0805">Transcription regulation</keyword>
<feature type="domain" description="HTH lacI-type" evidence="5">
    <location>
        <begin position="23"/>
        <end position="77"/>
    </location>
</feature>
<evidence type="ECO:0000256" key="1">
    <source>
        <dbReference type="ARBA" id="ARBA00023015"/>
    </source>
</evidence>
<dbReference type="Pfam" id="PF13377">
    <property type="entry name" value="Peripla_BP_3"/>
    <property type="match status" value="1"/>
</dbReference>
<dbReference type="RefSeq" id="WP_165634788.1">
    <property type="nucleotide sequence ID" value="NZ_FNKK01000002.1"/>
</dbReference>
<reference evidence="6 7" key="1">
    <citation type="submission" date="2016-10" db="EMBL/GenBank/DDBJ databases">
        <authorList>
            <person name="de Groot N.N."/>
        </authorList>
    </citation>
    <scope>NUCLEOTIDE SEQUENCE [LARGE SCALE GENOMIC DNA]</scope>
    <source>
        <strain evidence="6 7">DSM 43794</strain>
    </source>
</reference>
<dbReference type="InterPro" id="IPR010982">
    <property type="entry name" value="Lambda_DNA-bd_dom_sf"/>
</dbReference>
<protein>
    <submittedName>
        <fullName evidence="6">DNA-binding transcriptional regulator, LacI/PurR family</fullName>
    </submittedName>
</protein>
<dbReference type="InterPro" id="IPR000843">
    <property type="entry name" value="HTH_LacI"/>
</dbReference>
<dbReference type="PROSITE" id="PS50932">
    <property type="entry name" value="HTH_LACI_2"/>
    <property type="match status" value="1"/>
</dbReference>
<dbReference type="Gene3D" id="3.40.50.2300">
    <property type="match status" value="2"/>
</dbReference>
<accession>A0A1H1F7G6</accession>